<dbReference type="PANTHER" id="PTHR13501">
    <property type="entry name" value="CHLOROPLAST 50S RIBOSOMAL PROTEIN L22-RELATED"/>
    <property type="match status" value="1"/>
</dbReference>
<dbReference type="GeneID" id="115975737"/>
<dbReference type="NCBIfam" id="TIGR01044">
    <property type="entry name" value="rplV_bact"/>
    <property type="match status" value="1"/>
</dbReference>
<evidence type="ECO:0000256" key="2">
    <source>
        <dbReference type="ARBA" id="ARBA00003611"/>
    </source>
</evidence>
<dbReference type="KEGG" id="qlo:115975737"/>
<evidence type="ECO:0000313" key="14">
    <source>
        <dbReference type="Proteomes" id="UP000594261"/>
    </source>
</evidence>
<dbReference type="AlphaFoldDB" id="A0A7N2KW19"/>
<sequence>MAMALTLSHAMSRLSLFHQNSQIPPNTNTNTNTTTSIHPLRFPKPNNDLLTLKTTTFIPNNTHYAPLLTRPRATAQPQSEGIVTKKGQQDSYAEARAIGRYIPMSANKARRAIDQIRGRSYEESLMILELMPYRACDPILKLVYSAAANASKNMGLNEASLIVSKAEVNEGPTRKKARPQARGRVHPIRRRSCHITVVLKDTSL</sequence>
<keyword evidence="14" id="KW-1185">Reference proteome</keyword>
<reference evidence="13" key="2">
    <citation type="submission" date="2021-01" db="UniProtKB">
        <authorList>
            <consortium name="EnsemblPlants"/>
        </authorList>
    </citation>
    <scope>IDENTIFICATION</scope>
</reference>
<evidence type="ECO:0000256" key="8">
    <source>
        <dbReference type="ARBA" id="ARBA00022980"/>
    </source>
</evidence>
<dbReference type="InterPro" id="IPR005727">
    <property type="entry name" value="Ribosomal_uL22_bac/chlpt-type"/>
</dbReference>
<dbReference type="FunCoup" id="A0A7N2KW19">
    <property type="interactions" value="348"/>
</dbReference>
<dbReference type="OrthoDB" id="1840754at2759"/>
<dbReference type="SUPFAM" id="SSF54843">
    <property type="entry name" value="Ribosomal protein L22"/>
    <property type="match status" value="1"/>
</dbReference>
<protein>
    <recommendedName>
        <fullName evidence="10">Large ribosomal subunit protein uL22c</fullName>
    </recommendedName>
    <alternativeName>
        <fullName evidence="11">50S ribosomal protein L22, chloroplastic</fullName>
    </alternativeName>
</protein>
<keyword evidence="8 12" id="KW-0689">Ribosomal protein</keyword>
<name>A0A7N2KW19_QUELO</name>
<evidence type="ECO:0000256" key="6">
    <source>
        <dbReference type="ARBA" id="ARBA00022730"/>
    </source>
</evidence>
<evidence type="ECO:0000256" key="7">
    <source>
        <dbReference type="ARBA" id="ARBA00022884"/>
    </source>
</evidence>
<evidence type="ECO:0000256" key="11">
    <source>
        <dbReference type="ARBA" id="ARBA00035416"/>
    </source>
</evidence>
<dbReference type="InterPro" id="IPR036394">
    <property type="entry name" value="Ribosomal_uL22_sf"/>
</dbReference>
<comment type="function">
    <text evidence="2">This protein binds specifically to 23S rRNA.</text>
</comment>
<keyword evidence="7" id="KW-0694">RNA-binding</keyword>
<dbReference type="GO" id="GO:0003735">
    <property type="term" value="F:structural constituent of ribosome"/>
    <property type="evidence" value="ECO:0007669"/>
    <property type="project" value="InterPro"/>
</dbReference>
<comment type="subcellular location">
    <subcellularLocation>
        <location evidence="3">Plastid</location>
    </subcellularLocation>
</comment>
<organism evidence="13 14">
    <name type="scientific">Quercus lobata</name>
    <name type="common">Valley oak</name>
    <dbReference type="NCBI Taxonomy" id="97700"/>
    <lineage>
        <taxon>Eukaryota</taxon>
        <taxon>Viridiplantae</taxon>
        <taxon>Streptophyta</taxon>
        <taxon>Embryophyta</taxon>
        <taxon>Tracheophyta</taxon>
        <taxon>Spermatophyta</taxon>
        <taxon>Magnoliopsida</taxon>
        <taxon>eudicotyledons</taxon>
        <taxon>Gunneridae</taxon>
        <taxon>Pentapetalae</taxon>
        <taxon>rosids</taxon>
        <taxon>fabids</taxon>
        <taxon>Fagales</taxon>
        <taxon>Fagaceae</taxon>
        <taxon>Quercus</taxon>
    </lineage>
</organism>
<dbReference type="GO" id="GO:0015934">
    <property type="term" value="C:large ribosomal subunit"/>
    <property type="evidence" value="ECO:0007669"/>
    <property type="project" value="InterPro"/>
</dbReference>
<dbReference type="EnsemblPlants" id="QL02p048586:mrna">
    <property type="protein sequence ID" value="QL02p048586:mrna"/>
    <property type="gene ID" value="QL02p048586"/>
</dbReference>
<evidence type="ECO:0000313" key="13">
    <source>
        <dbReference type="EnsemblPlants" id="QL02p048586:mrna"/>
    </source>
</evidence>
<evidence type="ECO:0000256" key="3">
    <source>
        <dbReference type="ARBA" id="ARBA00004474"/>
    </source>
</evidence>
<evidence type="ECO:0000256" key="10">
    <source>
        <dbReference type="ARBA" id="ARBA00035285"/>
    </source>
</evidence>
<dbReference type="InterPro" id="IPR047867">
    <property type="entry name" value="Ribosomal_uL22_bac/org-type"/>
</dbReference>
<evidence type="ECO:0000256" key="1">
    <source>
        <dbReference type="ARBA" id="ARBA00003478"/>
    </source>
</evidence>
<dbReference type="GO" id="GO:0019843">
    <property type="term" value="F:rRNA binding"/>
    <property type="evidence" value="ECO:0007669"/>
    <property type="project" value="UniProtKB-KW"/>
</dbReference>
<dbReference type="Gramene" id="QL02p048586:mrna">
    <property type="protein sequence ID" value="QL02p048586:mrna"/>
    <property type="gene ID" value="QL02p048586"/>
</dbReference>
<keyword evidence="6" id="KW-0699">rRNA-binding</keyword>
<dbReference type="InterPro" id="IPR001063">
    <property type="entry name" value="Ribosomal_uL22"/>
</dbReference>
<comment type="similarity">
    <text evidence="4 12">Belongs to the universal ribosomal protein uL22 family.</text>
</comment>
<proteinExistence type="inferred from homology"/>
<dbReference type="RefSeq" id="XP_030952502.1">
    <property type="nucleotide sequence ID" value="XM_031096642.1"/>
</dbReference>
<evidence type="ECO:0000256" key="9">
    <source>
        <dbReference type="ARBA" id="ARBA00023274"/>
    </source>
</evidence>
<gene>
    <name evidence="13" type="primary">LOC115975737</name>
</gene>
<dbReference type="PANTHER" id="PTHR13501:SF10">
    <property type="entry name" value="LARGE RIBOSOMAL SUBUNIT PROTEIN UL22M"/>
    <property type="match status" value="1"/>
</dbReference>
<reference evidence="14" key="1">
    <citation type="journal article" date="2016" name="G3 (Bethesda)">
        <title>First Draft Assembly and Annotation of the Genome of a California Endemic Oak Quercus lobata Nee (Fagaceae).</title>
        <authorList>
            <person name="Sork V.L."/>
            <person name="Fitz-Gibbon S.T."/>
            <person name="Puiu D."/>
            <person name="Crepeau M."/>
            <person name="Gugger P.F."/>
            <person name="Sherman R."/>
            <person name="Stevens K."/>
            <person name="Langley C.H."/>
            <person name="Pellegrini M."/>
            <person name="Salzberg S.L."/>
        </authorList>
    </citation>
    <scope>NUCLEOTIDE SEQUENCE [LARGE SCALE GENOMIC DNA]</scope>
    <source>
        <strain evidence="14">cv. SW786</strain>
    </source>
</reference>
<keyword evidence="5" id="KW-0934">Plastid</keyword>
<dbReference type="GO" id="GO:0006412">
    <property type="term" value="P:translation"/>
    <property type="evidence" value="ECO:0007669"/>
    <property type="project" value="InterPro"/>
</dbReference>
<comment type="function">
    <text evidence="1">The globular domain of the protein is located near the polypeptide exit tunnel on the outside of the subunit, while an extended beta-hairpin is found that lines the wall of the exit tunnel in the center of the 70S ribosome.</text>
</comment>
<dbReference type="Pfam" id="PF00237">
    <property type="entry name" value="Ribosomal_L22"/>
    <property type="match status" value="1"/>
</dbReference>
<dbReference type="Proteomes" id="UP000594261">
    <property type="component" value="Chromosome 2"/>
</dbReference>
<dbReference type="CDD" id="cd00336">
    <property type="entry name" value="Ribosomal_L22"/>
    <property type="match status" value="1"/>
</dbReference>
<evidence type="ECO:0000256" key="12">
    <source>
        <dbReference type="RuleBase" id="RU004005"/>
    </source>
</evidence>
<dbReference type="GO" id="GO:0009536">
    <property type="term" value="C:plastid"/>
    <property type="evidence" value="ECO:0007669"/>
    <property type="project" value="UniProtKB-SubCell"/>
</dbReference>
<evidence type="ECO:0000256" key="4">
    <source>
        <dbReference type="ARBA" id="ARBA00009451"/>
    </source>
</evidence>
<dbReference type="InParanoid" id="A0A7N2KW19"/>
<evidence type="ECO:0000256" key="5">
    <source>
        <dbReference type="ARBA" id="ARBA00022640"/>
    </source>
</evidence>
<dbReference type="HAMAP" id="MF_01331_B">
    <property type="entry name" value="Ribosomal_uL22_B"/>
    <property type="match status" value="1"/>
</dbReference>
<dbReference type="Gene3D" id="3.90.470.10">
    <property type="entry name" value="Ribosomal protein L22/L17"/>
    <property type="match status" value="1"/>
</dbReference>
<accession>A0A7N2KW19</accession>
<keyword evidence="9 12" id="KW-0687">Ribonucleoprotein</keyword>